<evidence type="ECO:0000256" key="2">
    <source>
        <dbReference type="ARBA" id="ARBA00022801"/>
    </source>
</evidence>
<keyword evidence="2 6" id="KW-0378">Hydrolase</keyword>
<dbReference type="PROSITE" id="PS51635">
    <property type="entry name" value="PNPLA"/>
    <property type="match status" value="1"/>
</dbReference>
<sequence length="411" mass="44998">MGIITKVPSSGNGKGELVTVLSIDGGGVRGLIPGVVLSFLESKLQELDGEEMRLADYFDVVAGTSTGGLLSTMITAPGANGRPYYAAKDLVQFYLDHCPNIFPKRSSCLGLFDSCLNFVGTATGPKYNGKYLHSLLQRSLKDTRISETLTTLVIPTFDIRHLQPIIFSTHEAKRDESKDALLSDICIGTSAAPTFLPAHYFETEDSKGNVRHFNLIDGGVAANNPTLVAVSQVAKEVLVDNETFGHGKVTGKTKYLIISLGTGTAKTENKYCAMKARKWGIFGWLYHETNMPLVDVFTQASGDMVDIHASVLFQTHRTEQNYLRIEADDLEGNTASVDVTTIEDMRDLIEIGEGLLEKPMSRVNLETGTYEKVDGEGTNKEALTRFAKLLSDERKLRLSRASSPPINKTFF</sequence>
<feature type="active site" description="Nucleophile" evidence="6">
    <location>
        <position position="65"/>
    </location>
</feature>
<dbReference type="FunFam" id="3.40.1090.10:FF:000005">
    <property type="entry name" value="Patatin"/>
    <property type="match status" value="1"/>
</dbReference>
<organism evidence="9">
    <name type="scientific">Eschscholzia californica</name>
    <name type="common">California poppy</name>
    <dbReference type="NCBI Taxonomy" id="3467"/>
    <lineage>
        <taxon>Eukaryota</taxon>
        <taxon>Viridiplantae</taxon>
        <taxon>Streptophyta</taxon>
        <taxon>Embryophyta</taxon>
        <taxon>Tracheophyta</taxon>
        <taxon>Spermatophyta</taxon>
        <taxon>Magnoliopsida</taxon>
        <taxon>Ranunculales</taxon>
        <taxon>Papaveraceae</taxon>
        <taxon>Papaveroideae</taxon>
        <taxon>Eschscholzia</taxon>
    </lineage>
</organism>
<evidence type="ECO:0000256" key="6">
    <source>
        <dbReference type="PROSITE-ProRule" id="PRU01161"/>
    </source>
</evidence>
<feature type="short sequence motif" description="GXGXXG" evidence="6">
    <location>
        <begin position="25"/>
        <end position="30"/>
    </location>
</feature>
<evidence type="ECO:0000313" key="9">
    <source>
        <dbReference type="EMBL" id="AFJ92643.2"/>
    </source>
</evidence>
<name>I2E4T9_ESCCA</name>
<dbReference type="EMBL" id="JQ886492">
    <property type="protein sequence ID" value="AFJ92643.2"/>
    <property type="molecule type" value="mRNA"/>
</dbReference>
<comment type="similarity">
    <text evidence="1 7">Belongs to the patatin family.</text>
</comment>
<evidence type="ECO:0000256" key="4">
    <source>
        <dbReference type="ARBA" id="ARBA00022963"/>
    </source>
</evidence>
<dbReference type="EC" id="3.1.1.-" evidence="7"/>
<dbReference type="SUPFAM" id="SSF52151">
    <property type="entry name" value="FabD/lysophospholipase-like"/>
    <property type="match status" value="1"/>
</dbReference>
<dbReference type="AlphaFoldDB" id="I2E4T9"/>
<reference evidence="9" key="1">
    <citation type="journal article" date="2013" name="Biochem. J.">
        <title>Signal transfer in the plant plasma membrane: phospholipase A(2) is regulated via an inhibitory Galpha protein and a cyclophilin.</title>
        <authorList>
            <person name="Heinze M."/>
            <person name="Herre M."/>
            <person name="Massalski C."/>
            <person name="Hermann I."/>
            <person name="Conrad U."/>
            <person name="Roos W."/>
        </authorList>
    </citation>
    <scope>NUCLEOTIDE SEQUENCE</scope>
</reference>
<evidence type="ECO:0000256" key="5">
    <source>
        <dbReference type="ARBA" id="ARBA00023098"/>
    </source>
</evidence>
<keyword evidence="5 6" id="KW-0443">Lipid metabolism</keyword>
<comment type="domain">
    <text evidence="7">The nitrogen atoms of the two glycine residues in the GGXR motif define the oxyanion hole, and stabilize the oxyanion that forms during the nucleophilic attack by the catalytic serine during substrate cleavage.</text>
</comment>
<dbReference type="Pfam" id="PF01734">
    <property type="entry name" value="Patatin"/>
    <property type="match status" value="1"/>
</dbReference>
<dbReference type="GO" id="GO:0004620">
    <property type="term" value="F:phospholipase activity"/>
    <property type="evidence" value="ECO:0007669"/>
    <property type="project" value="TreeGrafter"/>
</dbReference>
<evidence type="ECO:0000256" key="7">
    <source>
        <dbReference type="RuleBase" id="RU361262"/>
    </source>
</evidence>
<dbReference type="InterPro" id="IPR016035">
    <property type="entry name" value="Acyl_Trfase/lysoPLipase"/>
</dbReference>
<evidence type="ECO:0000256" key="1">
    <source>
        <dbReference type="ARBA" id="ARBA00010240"/>
    </source>
</evidence>
<dbReference type="Gene3D" id="3.40.1090.10">
    <property type="entry name" value="Cytosolic phospholipase A2 catalytic domain"/>
    <property type="match status" value="1"/>
</dbReference>
<keyword evidence="4 6" id="KW-0442">Lipid degradation</keyword>
<dbReference type="CDD" id="cd07214">
    <property type="entry name" value="Pat17_isozyme_like"/>
    <property type="match status" value="1"/>
</dbReference>
<comment type="function">
    <text evidence="7">Lipolytic acyl hydrolase (LAH).</text>
</comment>
<dbReference type="PANTHER" id="PTHR32176">
    <property type="entry name" value="XYLOSE ISOMERASE"/>
    <property type="match status" value="1"/>
</dbReference>
<dbReference type="GO" id="GO:0016042">
    <property type="term" value="P:lipid catabolic process"/>
    <property type="evidence" value="ECO:0007669"/>
    <property type="project" value="UniProtKB-UniRule"/>
</dbReference>
<keyword evidence="3" id="KW-0611">Plant defense</keyword>
<feature type="domain" description="PNPLA" evidence="8">
    <location>
        <begin position="21"/>
        <end position="230"/>
    </location>
</feature>
<protein>
    <recommendedName>
        <fullName evidence="7">Patatin</fullName>
        <ecNumber evidence="7">3.1.1.-</ecNumber>
    </recommendedName>
</protein>
<dbReference type="GO" id="GO:0006952">
    <property type="term" value="P:defense response"/>
    <property type="evidence" value="ECO:0007669"/>
    <property type="project" value="UniProtKB-KW"/>
</dbReference>
<gene>
    <name evidence="9" type="primary">PLA2</name>
</gene>
<proteinExistence type="evidence at transcript level"/>
<dbReference type="InterPro" id="IPR002641">
    <property type="entry name" value="PNPLA_dom"/>
</dbReference>
<accession>I2E4T9</accession>
<dbReference type="GO" id="GO:0047372">
    <property type="term" value="F:monoacylglycerol lipase activity"/>
    <property type="evidence" value="ECO:0007669"/>
    <property type="project" value="TreeGrafter"/>
</dbReference>
<evidence type="ECO:0000256" key="3">
    <source>
        <dbReference type="ARBA" id="ARBA00022821"/>
    </source>
</evidence>
<feature type="active site" description="Proton acceptor" evidence="6">
    <location>
        <position position="217"/>
    </location>
</feature>
<evidence type="ECO:0000259" key="8">
    <source>
        <dbReference type="PROSITE" id="PS51635"/>
    </source>
</evidence>
<reference evidence="9" key="2">
    <citation type="submission" date="2017-01" db="EMBL/GenBank/DDBJ databases">
        <authorList>
            <person name="Mah S.A."/>
            <person name="Swanson W.J."/>
            <person name="Moy G.W."/>
            <person name="Vacquier V.D."/>
        </authorList>
    </citation>
    <scope>NUCLEOTIDE SEQUENCE</scope>
</reference>
<feature type="short sequence motif" description="GXSXG" evidence="6">
    <location>
        <begin position="63"/>
        <end position="67"/>
    </location>
</feature>
<feature type="short sequence motif" description="DGA/G" evidence="6">
    <location>
        <begin position="217"/>
        <end position="219"/>
    </location>
</feature>
<dbReference type="PANTHER" id="PTHR32176:SF103">
    <property type="entry name" value="OS08G0376550 PROTEIN"/>
    <property type="match status" value="1"/>
</dbReference>